<name>A0A6I6IRQ9_9RHOB</name>
<organism evidence="1 2">
    <name type="scientific">Roseovarius faecimaris</name>
    <dbReference type="NCBI Taxonomy" id="2494550"/>
    <lineage>
        <taxon>Bacteria</taxon>
        <taxon>Pseudomonadati</taxon>
        <taxon>Pseudomonadota</taxon>
        <taxon>Alphaproteobacteria</taxon>
        <taxon>Rhodobacterales</taxon>
        <taxon>Roseobacteraceae</taxon>
        <taxon>Roseovarius</taxon>
    </lineage>
</organism>
<dbReference type="EMBL" id="CP034348">
    <property type="protein sequence ID" value="QGX98784.1"/>
    <property type="molecule type" value="Genomic_DNA"/>
</dbReference>
<dbReference type="Proteomes" id="UP000428330">
    <property type="component" value="Chromosome"/>
</dbReference>
<sequence length="334" mass="36416">MLVACGTVNDETGYTGGAFGRLADERLFQARSMAQRADRYLMSLTLIAPIAAELAQTEAEAKSMSIQINKAYDILGRMNEISHSCVLQHTSCKSVDTPTNSAFAFEKNSYDMQRTLYALAKQSSDAADLDDLIDDIIDLDLAGLLNTGKRTFPILRRVFATYRDTVVTFGSAVYSVCSDQKRRDPDATSSTDCDTLGALLAQMSTGQIAKTGLLAEHERRTIRATLTALDGAALERWGANWHLQKSHALGLVYHVDAACIRLRAMQKLGADDDEDLEEVINCAGEDKLHKSQIKASAKRSAYIAAISKRAVPLLFAEPLEATQVTEDDAPQTDG</sequence>
<evidence type="ECO:0000313" key="1">
    <source>
        <dbReference type="EMBL" id="QGX98784.1"/>
    </source>
</evidence>
<evidence type="ECO:0000313" key="2">
    <source>
        <dbReference type="Proteomes" id="UP000428330"/>
    </source>
</evidence>
<proteinExistence type="predicted"/>
<gene>
    <name evidence="1" type="ORF">EI983_11090</name>
</gene>
<dbReference type="KEGG" id="rom:EI983_11090"/>
<dbReference type="OrthoDB" id="7823086at2"/>
<keyword evidence="2" id="KW-1185">Reference proteome</keyword>
<reference evidence="2" key="1">
    <citation type="submission" date="2018-12" db="EMBL/GenBank/DDBJ databases">
        <title>Complete genome sequence of Roseovarius sp. MME-070.</title>
        <authorList>
            <person name="Nam Y.-D."/>
            <person name="Kang J."/>
            <person name="Chung W.-H."/>
            <person name="Park Y.S."/>
        </authorList>
    </citation>
    <scope>NUCLEOTIDE SEQUENCE [LARGE SCALE GENOMIC DNA]</scope>
    <source>
        <strain evidence="2">MME-070</strain>
    </source>
</reference>
<accession>A0A6I6IRQ9</accession>
<protein>
    <submittedName>
        <fullName evidence="1">Uncharacterized protein</fullName>
    </submittedName>
</protein>
<dbReference type="AlphaFoldDB" id="A0A6I6IRQ9"/>